<evidence type="ECO:0000256" key="4">
    <source>
        <dbReference type="SAM" id="MobiDB-lite"/>
    </source>
</evidence>
<dbReference type="InterPro" id="IPR029058">
    <property type="entry name" value="AB_hydrolase_fold"/>
</dbReference>
<protein>
    <recommendedName>
        <fullName evidence="3">Putative gamma-glutamylcyclotransferase</fullName>
    </recommendedName>
</protein>
<dbReference type="OrthoDB" id="2152029at2759"/>
<dbReference type="InterPro" id="IPR045038">
    <property type="entry name" value="AIG2-like"/>
</dbReference>
<dbReference type="InterPro" id="IPR013024">
    <property type="entry name" value="GGCT-like"/>
</dbReference>
<dbReference type="InterPro" id="IPR036568">
    <property type="entry name" value="GGCT-like_sf"/>
</dbReference>
<name>A0A5N6U8M6_ASPAV</name>
<sequence>MSETTTNPQPQNASPLNLNPPPPDSAYICPSPTLPKDLWTPPAEPYFLYDTLTDPTVLRELLVLKEEPQLRPAYILGYEIKLWGQCPALLDKRGSIVKGFVYDVRTEEDAAKLAAYETKSYREVPCWIRYMDGEKPVEDLGRTFLFAGDFGELREGVFDLGVFLGGRGRGRGRDCVVEKVGERLDTYTSISPQMLQAILALKDLLASGYELSHIIGGDSAGGHLCLSLLSHLHHRRPFEDSVNCHVDRNTGVRGCFLVSPLCSYNFNTPSYKRWFSADTLGQRVSKWGKCLVNGSPWHHEISAGKGWGMALDVPERWWEGLNVVDRILVVGRYEEAFSDHVQQLGATLQRCSKGEVALHMFNEAHDGPLMDFAAGRPPSETTKTITHFMVSSFRE</sequence>
<dbReference type="Pfam" id="PF06094">
    <property type="entry name" value="GGACT"/>
    <property type="match status" value="1"/>
</dbReference>
<reference evidence="6 7" key="1">
    <citation type="submission" date="2019-04" db="EMBL/GenBank/DDBJ databases">
        <title>Friends and foes A comparative genomics study of 23 Aspergillus species from section Flavi.</title>
        <authorList>
            <consortium name="DOE Joint Genome Institute"/>
            <person name="Kjaerbolling I."/>
            <person name="Vesth T."/>
            <person name="Frisvad J.C."/>
            <person name="Nybo J.L."/>
            <person name="Theobald S."/>
            <person name="Kildgaard S."/>
            <person name="Isbrandt T."/>
            <person name="Kuo A."/>
            <person name="Sato A."/>
            <person name="Lyhne E.K."/>
            <person name="Kogle M.E."/>
            <person name="Wiebenga A."/>
            <person name="Kun R.S."/>
            <person name="Lubbers R.J."/>
            <person name="Makela M.R."/>
            <person name="Barry K."/>
            <person name="Chovatia M."/>
            <person name="Clum A."/>
            <person name="Daum C."/>
            <person name="Haridas S."/>
            <person name="He G."/>
            <person name="LaButti K."/>
            <person name="Lipzen A."/>
            <person name="Mondo S."/>
            <person name="Riley R."/>
            <person name="Salamov A."/>
            <person name="Simmons B.A."/>
            <person name="Magnuson J.K."/>
            <person name="Henrissat B."/>
            <person name="Mortensen U.H."/>
            <person name="Larsen T.O."/>
            <person name="Devries R.P."/>
            <person name="Grigoriev I.V."/>
            <person name="Machida M."/>
            <person name="Baker S.E."/>
            <person name="Andersen M.R."/>
        </authorList>
    </citation>
    <scope>NUCLEOTIDE SEQUENCE [LARGE SCALE GENOMIC DNA]</scope>
    <source>
        <strain evidence="6 7">IBT 18842</strain>
    </source>
</reference>
<dbReference type="Gene3D" id="3.10.490.10">
    <property type="entry name" value="Gamma-glutamyl cyclotransferase-like"/>
    <property type="match status" value="1"/>
</dbReference>
<comment type="similarity">
    <text evidence="1">Belongs to the gamma-glutamylcyclotransferase family.</text>
</comment>
<feature type="compositionally biased region" description="Low complexity" evidence="4">
    <location>
        <begin position="7"/>
        <end position="17"/>
    </location>
</feature>
<dbReference type="Proteomes" id="UP000325780">
    <property type="component" value="Unassembled WGS sequence"/>
</dbReference>
<evidence type="ECO:0000259" key="5">
    <source>
        <dbReference type="Pfam" id="PF06094"/>
    </source>
</evidence>
<keyword evidence="2" id="KW-0808">Transferase</keyword>
<evidence type="ECO:0000313" key="6">
    <source>
        <dbReference type="EMBL" id="KAE8154967.1"/>
    </source>
</evidence>
<dbReference type="InterPro" id="IPR009288">
    <property type="entry name" value="AIG2-like_dom"/>
</dbReference>
<dbReference type="EMBL" id="ML742025">
    <property type="protein sequence ID" value="KAE8154967.1"/>
    <property type="molecule type" value="Genomic_DNA"/>
</dbReference>
<proteinExistence type="inferred from homology"/>
<feature type="domain" description="Gamma-glutamylcyclotransferase AIG2-like" evidence="5">
    <location>
        <begin position="46"/>
        <end position="136"/>
    </location>
</feature>
<evidence type="ECO:0000256" key="1">
    <source>
        <dbReference type="ARBA" id="ARBA00008861"/>
    </source>
</evidence>
<dbReference type="SUPFAM" id="SSF110857">
    <property type="entry name" value="Gamma-glutamyl cyclotransferase-like"/>
    <property type="match status" value="1"/>
</dbReference>
<dbReference type="AlphaFoldDB" id="A0A5N6U8M6"/>
<evidence type="ECO:0000256" key="2">
    <source>
        <dbReference type="ARBA" id="ARBA00022679"/>
    </source>
</evidence>
<gene>
    <name evidence="6" type="ORF">BDV25DRAFT_135306</name>
</gene>
<dbReference type="CDD" id="cd06661">
    <property type="entry name" value="GGCT_like"/>
    <property type="match status" value="1"/>
</dbReference>
<feature type="region of interest" description="Disordered" evidence="4">
    <location>
        <begin position="1"/>
        <end position="27"/>
    </location>
</feature>
<dbReference type="PANTHER" id="PTHR31544">
    <property type="entry name" value="AIG2-LIKE PROTEIN D"/>
    <property type="match status" value="1"/>
</dbReference>
<dbReference type="SUPFAM" id="SSF53474">
    <property type="entry name" value="alpha/beta-Hydrolases"/>
    <property type="match status" value="1"/>
</dbReference>
<keyword evidence="7" id="KW-1185">Reference proteome</keyword>
<evidence type="ECO:0000256" key="3">
    <source>
        <dbReference type="ARBA" id="ARBA00030602"/>
    </source>
</evidence>
<accession>A0A5N6U8M6</accession>
<evidence type="ECO:0000313" key="7">
    <source>
        <dbReference type="Proteomes" id="UP000325780"/>
    </source>
</evidence>
<dbReference type="GO" id="GO:0016740">
    <property type="term" value="F:transferase activity"/>
    <property type="evidence" value="ECO:0007669"/>
    <property type="project" value="UniProtKB-KW"/>
</dbReference>
<dbReference type="Gene3D" id="3.40.50.1820">
    <property type="entry name" value="alpha/beta hydrolase"/>
    <property type="match status" value="1"/>
</dbReference>
<dbReference type="PANTHER" id="PTHR31544:SF4">
    <property type="entry name" value="GAMMA-GLUTAMYLCYCLOTRANSFERASE-RELATED"/>
    <property type="match status" value="1"/>
</dbReference>
<organism evidence="6 7">
    <name type="scientific">Aspergillus avenaceus</name>
    <dbReference type="NCBI Taxonomy" id="36643"/>
    <lineage>
        <taxon>Eukaryota</taxon>
        <taxon>Fungi</taxon>
        <taxon>Dikarya</taxon>
        <taxon>Ascomycota</taxon>
        <taxon>Pezizomycotina</taxon>
        <taxon>Eurotiomycetes</taxon>
        <taxon>Eurotiomycetidae</taxon>
        <taxon>Eurotiales</taxon>
        <taxon>Aspergillaceae</taxon>
        <taxon>Aspergillus</taxon>
        <taxon>Aspergillus subgen. Circumdati</taxon>
    </lineage>
</organism>